<evidence type="ECO:0000313" key="2">
    <source>
        <dbReference type="Proteomes" id="UP000663479"/>
    </source>
</evidence>
<dbReference type="SUPFAM" id="SSF51735">
    <property type="entry name" value="NAD(P)-binding Rossmann-fold domains"/>
    <property type="match status" value="1"/>
</dbReference>
<gene>
    <name evidence="1" type="ORF">JDS37_17770</name>
</gene>
<dbReference type="Pfam" id="PF13561">
    <property type="entry name" value="adh_short_C2"/>
    <property type="match status" value="1"/>
</dbReference>
<dbReference type="EMBL" id="CP066539">
    <property type="protein sequence ID" value="QRL03094.1"/>
    <property type="molecule type" value="Genomic_DNA"/>
</dbReference>
<protein>
    <submittedName>
        <fullName evidence="1">SDR family oxidoreductase</fullName>
    </submittedName>
</protein>
<name>A0AAP9ZE17_9GAMM</name>
<dbReference type="InterPro" id="IPR036291">
    <property type="entry name" value="NAD(P)-bd_dom_sf"/>
</dbReference>
<dbReference type="Proteomes" id="UP000663479">
    <property type="component" value="Chromosome"/>
</dbReference>
<proteinExistence type="predicted"/>
<reference evidence="1" key="1">
    <citation type="submission" date="2020-12" db="EMBL/GenBank/DDBJ databases">
        <title>Genome reconstruction of Halomonas venusta strain DSM 4743.</title>
        <authorList>
            <person name="Aguirre-Garrido J.F."/>
            <person name="Hernandez-Soto L.M."/>
            <person name="Martinez-Abarca F."/>
        </authorList>
    </citation>
    <scope>NUCLEOTIDE SEQUENCE</scope>
    <source>
        <strain evidence="1">4743</strain>
    </source>
</reference>
<sequence>MPEEVASVVAFLISDDAAYVNGQALNVNGGMYV</sequence>
<dbReference type="AlphaFoldDB" id="A0AAP9ZE17"/>
<dbReference type="Gene3D" id="3.40.50.720">
    <property type="entry name" value="NAD(P)-binding Rossmann-like Domain"/>
    <property type="match status" value="1"/>
</dbReference>
<organism evidence="1 2">
    <name type="scientific">Vreelandella venusta</name>
    <dbReference type="NCBI Taxonomy" id="44935"/>
    <lineage>
        <taxon>Bacteria</taxon>
        <taxon>Pseudomonadati</taxon>
        <taxon>Pseudomonadota</taxon>
        <taxon>Gammaproteobacteria</taxon>
        <taxon>Oceanospirillales</taxon>
        <taxon>Halomonadaceae</taxon>
        <taxon>Vreelandella</taxon>
    </lineage>
</organism>
<evidence type="ECO:0000313" key="1">
    <source>
        <dbReference type="EMBL" id="QRL03094.1"/>
    </source>
</evidence>
<dbReference type="InterPro" id="IPR002347">
    <property type="entry name" value="SDR_fam"/>
</dbReference>
<accession>A0AAP9ZE17</accession>